<accession>A0ABY3PPR2</accession>
<feature type="domain" description="Lon N-terminal" evidence="2">
    <location>
        <begin position="12"/>
        <end position="198"/>
    </location>
</feature>
<evidence type="ECO:0000259" key="2">
    <source>
        <dbReference type="PROSITE" id="PS51787"/>
    </source>
</evidence>
<dbReference type="InterPro" id="IPR015947">
    <property type="entry name" value="PUA-like_sf"/>
</dbReference>
<dbReference type="SUPFAM" id="SSF88697">
    <property type="entry name" value="PUA domain-like"/>
    <property type="match status" value="1"/>
</dbReference>
<evidence type="ECO:0000313" key="3">
    <source>
        <dbReference type="EMBL" id="UFP95407.1"/>
    </source>
</evidence>
<dbReference type="PROSITE" id="PS51787">
    <property type="entry name" value="LON_N"/>
    <property type="match status" value="1"/>
</dbReference>
<evidence type="ECO:0000313" key="4">
    <source>
        <dbReference type="Proteomes" id="UP001054846"/>
    </source>
</evidence>
<name>A0ABY3PPR2_9CYAN</name>
<dbReference type="Gene3D" id="2.30.130.40">
    <property type="entry name" value="LON domain-like"/>
    <property type="match status" value="1"/>
</dbReference>
<keyword evidence="1" id="KW-0175">Coiled coil</keyword>
<dbReference type="InterPro" id="IPR046336">
    <property type="entry name" value="Lon_prtase_N_sf"/>
</dbReference>
<organism evidence="3 4">
    <name type="scientific">Gloeobacter morelensis MG652769</name>
    <dbReference type="NCBI Taxonomy" id="2781736"/>
    <lineage>
        <taxon>Bacteria</taxon>
        <taxon>Bacillati</taxon>
        <taxon>Cyanobacteriota</taxon>
        <taxon>Cyanophyceae</taxon>
        <taxon>Gloeobacterales</taxon>
        <taxon>Gloeobacteraceae</taxon>
        <taxon>Gloeobacter</taxon>
        <taxon>Gloeobacter morelensis</taxon>
    </lineage>
</organism>
<reference evidence="3 4" key="1">
    <citation type="journal article" date="2021" name="Genome Biol. Evol.">
        <title>Complete Genome Sequencing of a Novel Gloeobacter Species from a Waterfall Cave in Mexico.</title>
        <authorList>
            <person name="Saw J.H."/>
            <person name="Cardona T."/>
            <person name="Montejano G."/>
        </authorList>
    </citation>
    <scope>NUCLEOTIDE SEQUENCE [LARGE SCALE GENOMIC DNA]</scope>
    <source>
        <strain evidence="3">MG652769</strain>
    </source>
</reference>
<dbReference type="PANTHER" id="PTHR46732">
    <property type="entry name" value="ATP-DEPENDENT PROTEASE LA (LON) DOMAIN PROTEIN"/>
    <property type="match status" value="1"/>
</dbReference>
<dbReference type="PANTHER" id="PTHR46732:SF8">
    <property type="entry name" value="ATP-DEPENDENT PROTEASE LA (LON) DOMAIN PROTEIN"/>
    <property type="match status" value="1"/>
</dbReference>
<protein>
    <submittedName>
        <fullName evidence="3">LON peptidase substrate-binding domain-containing protein</fullName>
    </submittedName>
</protein>
<evidence type="ECO:0000256" key="1">
    <source>
        <dbReference type="SAM" id="Coils"/>
    </source>
</evidence>
<dbReference type="InterPro" id="IPR003111">
    <property type="entry name" value="Lon_prtase_N"/>
</dbReference>
<dbReference type="Gene3D" id="1.20.58.1480">
    <property type="match status" value="1"/>
</dbReference>
<dbReference type="Proteomes" id="UP001054846">
    <property type="component" value="Chromosome"/>
</dbReference>
<dbReference type="EMBL" id="CP063845">
    <property type="protein sequence ID" value="UFP95407.1"/>
    <property type="molecule type" value="Genomic_DNA"/>
</dbReference>
<keyword evidence="4" id="KW-1185">Reference proteome</keyword>
<proteinExistence type="predicted"/>
<dbReference type="RefSeq" id="WP_230842633.1">
    <property type="nucleotide sequence ID" value="NZ_CP063845.1"/>
</dbReference>
<gene>
    <name evidence="3" type="ORF">ISF26_03925</name>
</gene>
<feature type="coiled-coil region" evidence="1">
    <location>
        <begin position="170"/>
        <end position="204"/>
    </location>
</feature>
<dbReference type="SMART" id="SM00464">
    <property type="entry name" value="LON"/>
    <property type="match status" value="1"/>
</dbReference>
<sequence length="212" mass="24307">MSLSFSLAVQELPLFPLPDVVLFPGRPLPLHIFEPRYRMMMNTVLDTDCRFGVLLWDQETKQPARVGSCAEITQVDRLPDDRMNILTVGIKRFRVLEYTRQKPYRVGLVQWIDDEPVEGDLSALTQEAKKLLADVVRLSSKLMEKPLQLPTLPEEPLELSYWIGGSFYGASEEQQALLELQDTSRRLQREIDILQTTLKHLAARTVLKDTLS</sequence>
<dbReference type="Pfam" id="PF02190">
    <property type="entry name" value="LON_substr_bdg"/>
    <property type="match status" value="1"/>
</dbReference>